<dbReference type="Proteomes" id="UP000076296">
    <property type="component" value="Unassembled WGS sequence"/>
</dbReference>
<comment type="caution">
    <text evidence="2">The sequence shown here is derived from an EMBL/GenBank/DDBJ whole genome shotgun (WGS) entry which is preliminary data.</text>
</comment>
<gene>
    <name evidence="2" type="ORF">LV35_01408</name>
</gene>
<keyword evidence="1" id="KW-1133">Transmembrane helix</keyword>
<proteinExistence type="predicted"/>
<organism evidence="2 3">
    <name type="scientific">Acinetobacter baumannii</name>
    <dbReference type="NCBI Taxonomy" id="470"/>
    <lineage>
        <taxon>Bacteria</taxon>
        <taxon>Pseudomonadati</taxon>
        <taxon>Pseudomonadota</taxon>
        <taxon>Gammaproteobacteria</taxon>
        <taxon>Moraxellales</taxon>
        <taxon>Moraxellaceae</taxon>
        <taxon>Acinetobacter</taxon>
        <taxon>Acinetobacter calcoaceticus/baumannii complex</taxon>
    </lineage>
</organism>
<sequence length="50" mass="5673">MAVTIAIMGRENLEIKSVMKHHALFIQTFAMFGVVVNILEKKLKIFNPSI</sequence>
<feature type="transmembrane region" description="Helical" evidence="1">
    <location>
        <begin position="22"/>
        <end position="39"/>
    </location>
</feature>
<evidence type="ECO:0000313" key="2">
    <source>
        <dbReference type="EMBL" id="KZA19601.1"/>
    </source>
</evidence>
<reference evidence="2 3" key="1">
    <citation type="submission" date="2016-01" db="EMBL/GenBank/DDBJ databases">
        <title>Draft sequences of Acinetobacter baumannii isolates from wounded military personnel.</title>
        <authorList>
            <person name="Arivett B.A."/>
            <person name="Fiester S.E."/>
            <person name="Ream D.C."/>
            <person name="Actis L.A."/>
        </authorList>
    </citation>
    <scope>NUCLEOTIDE SEQUENCE [LARGE SCALE GENOMIC DNA]</scope>
    <source>
        <strain evidence="2 3">AB2828</strain>
    </source>
</reference>
<name>A0AAJ0QYN9_ACIBA</name>
<keyword evidence="1" id="KW-0812">Transmembrane</keyword>
<keyword evidence="1" id="KW-0472">Membrane</keyword>
<accession>A0AAJ0QYN9</accession>
<dbReference type="EMBL" id="LRDT01000015">
    <property type="protein sequence ID" value="KZA19601.1"/>
    <property type="molecule type" value="Genomic_DNA"/>
</dbReference>
<evidence type="ECO:0000313" key="3">
    <source>
        <dbReference type="Proteomes" id="UP000076296"/>
    </source>
</evidence>
<protein>
    <submittedName>
        <fullName evidence="2">Uncharacterized protein</fullName>
    </submittedName>
</protein>
<evidence type="ECO:0000256" key="1">
    <source>
        <dbReference type="SAM" id="Phobius"/>
    </source>
</evidence>
<dbReference type="AlphaFoldDB" id="A0AAJ0QYN9"/>